<evidence type="ECO:0000313" key="10">
    <source>
        <dbReference type="EMBL" id="MCO7546578.1"/>
    </source>
</evidence>
<evidence type="ECO:0000256" key="6">
    <source>
        <dbReference type="ARBA" id="ARBA00022840"/>
    </source>
</evidence>
<keyword evidence="6 10" id="KW-0067">ATP-binding</keyword>
<keyword evidence="7" id="KW-1278">Translocase</keyword>
<dbReference type="AlphaFoldDB" id="A0AA41WPZ4"/>
<dbReference type="PANTHER" id="PTHR43166:SF6">
    <property type="entry name" value="PHOSPHONATES IMPORT ATP-BINDING PROTEIN PHNC"/>
    <property type="match status" value="1"/>
</dbReference>
<sequence length="285" mass="30673">MSTFAAASVQDDRRAIESNPAFSLSGVGHTHASGQAALSGIDIQAAQGERIAIIGPSGAGKTTLLRLLATGLKPDRGQLSLLGEQPWGEGSFRLRKLRARIGLVHQAPPLPPRQRVVTAVMAGRLGRWSLPKSLLSLIYPLDRSGAAEALARLDLADKLYVRCDQLSGGQLQRVGIARMLYQQPELILADEPVSAMDPVLSDHTLGLLNQEAQRRNATLVASLHAVDLALAHFPRIIGLRAGQILFDKPAEALRPEELTALYANEQLEQRPAEPVASQVPNLPRC</sequence>
<name>A0AA41WPZ4_9GAMM</name>
<dbReference type="GO" id="GO:0005524">
    <property type="term" value="F:ATP binding"/>
    <property type="evidence" value="ECO:0007669"/>
    <property type="project" value="UniProtKB-KW"/>
</dbReference>
<dbReference type="SMART" id="SM00382">
    <property type="entry name" value="AAA"/>
    <property type="match status" value="1"/>
</dbReference>
<feature type="domain" description="ABC transporter" evidence="9">
    <location>
        <begin position="22"/>
        <end position="266"/>
    </location>
</feature>
<evidence type="ECO:0000256" key="8">
    <source>
        <dbReference type="ARBA" id="ARBA00023136"/>
    </source>
</evidence>
<evidence type="ECO:0000259" key="9">
    <source>
        <dbReference type="PROSITE" id="PS50893"/>
    </source>
</evidence>
<dbReference type="InterPro" id="IPR003439">
    <property type="entry name" value="ABC_transporter-like_ATP-bd"/>
</dbReference>
<evidence type="ECO:0000256" key="1">
    <source>
        <dbReference type="ARBA" id="ARBA00004417"/>
    </source>
</evidence>
<dbReference type="RefSeq" id="WP_058078079.1">
    <property type="nucleotide sequence ID" value="NZ_DALZRK010000031.1"/>
</dbReference>
<evidence type="ECO:0000256" key="2">
    <source>
        <dbReference type="ARBA" id="ARBA00022448"/>
    </source>
</evidence>
<organism evidence="10 11">
    <name type="scientific">Stutzerimonas nitrititolerans</name>
    <dbReference type="NCBI Taxonomy" id="2482751"/>
    <lineage>
        <taxon>Bacteria</taxon>
        <taxon>Pseudomonadati</taxon>
        <taxon>Pseudomonadota</taxon>
        <taxon>Gammaproteobacteria</taxon>
        <taxon>Pseudomonadales</taxon>
        <taxon>Pseudomonadaceae</taxon>
        <taxon>Stutzerimonas</taxon>
    </lineage>
</organism>
<accession>A0AA41WPZ4</accession>
<keyword evidence="8" id="KW-0472">Membrane</keyword>
<comment type="subcellular location">
    <subcellularLocation>
        <location evidence="1">Cell inner membrane</location>
        <topology evidence="1">Peripheral membrane protein</topology>
    </subcellularLocation>
</comment>
<reference evidence="10" key="1">
    <citation type="submission" date="2022-06" db="EMBL/GenBank/DDBJ databases">
        <title>Detection of beta-lactamases in bacteria of animal origin.</title>
        <authorList>
            <person name="Mlynarcik P."/>
            <person name="Zdarska V."/>
            <person name="Chudobova H."/>
            <person name="Prochazkova P."/>
            <person name="Hricova K."/>
            <person name="Mezerova K."/>
            <person name="Bardon J."/>
            <person name="Dolejska M."/>
            <person name="Sukkar I."/>
            <person name="Kolar M."/>
        </authorList>
    </citation>
    <scope>NUCLEOTIDE SEQUENCE</scope>
    <source>
        <strain evidence="10">S 300-3</strain>
    </source>
</reference>
<evidence type="ECO:0000256" key="4">
    <source>
        <dbReference type="ARBA" id="ARBA00022519"/>
    </source>
</evidence>
<keyword evidence="4" id="KW-0997">Cell inner membrane</keyword>
<keyword evidence="2" id="KW-0813">Transport</keyword>
<evidence type="ECO:0000313" key="11">
    <source>
        <dbReference type="Proteomes" id="UP001165292"/>
    </source>
</evidence>
<dbReference type="InterPro" id="IPR027417">
    <property type="entry name" value="P-loop_NTPase"/>
</dbReference>
<dbReference type="SUPFAM" id="SSF52540">
    <property type="entry name" value="P-loop containing nucleoside triphosphate hydrolases"/>
    <property type="match status" value="1"/>
</dbReference>
<dbReference type="EMBL" id="JAMYBS010000028">
    <property type="protein sequence ID" value="MCO7546578.1"/>
    <property type="molecule type" value="Genomic_DNA"/>
</dbReference>
<proteinExistence type="predicted"/>
<dbReference type="Gene3D" id="3.40.50.300">
    <property type="entry name" value="P-loop containing nucleotide triphosphate hydrolases"/>
    <property type="match status" value="1"/>
</dbReference>
<dbReference type="PROSITE" id="PS00211">
    <property type="entry name" value="ABC_TRANSPORTER_1"/>
    <property type="match status" value="1"/>
</dbReference>
<protein>
    <submittedName>
        <fullName evidence="10">Phosphonate ABC transporter ATP-binding protein</fullName>
    </submittedName>
</protein>
<dbReference type="PROSITE" id="PS50893">
    <property type="entry name" value="ABC_TRANSPORTER_2"/>
    <property type="match status" value="1"/>
</dbReference>
<dbReference type="Pfam" id="PF00005">
    <property type="entry name" value="ABC_tran"/>
    <property type="match status" value="1"/>
</dbReference>
<evidence type="ECO:0000256" key="3">
    <source>
        <dbReference type="ARBA" id="ARBA00022475"/>
    </source>
</evidence>
<dbReference type="GO" id="GO:0016887">
    <property type="term" value="F:ATP hydrolysis activity"/>
    <property type="evidence" value="ECO:0007669"/>
    <property type="project" value="InterPro"/>
</dbReference>
<evidence type="ECO:0000256" key="7">
    <source>
        <dbReference type="ARBA" id="ARBA00022967"/>
    </source>
</evidence>
<dbReference type="InterPro" id="IPR017871">
    <property type="entry name" value="ABC_transporter-like_CS"/>
</dbReference>
<keyword evidence="5" id="KW-0547">Nucleotide-binding</keyword>
<dbReference type="InterPro" id="IPR050086">
    <property type="entry name" value="MetN_ABC_transporter-like"/>
</dbReference>
<evidence type="ECO:0000256" key="5">
    <source>
        <dbReference type="ARBA" id="ARBA00022741"/>
    </source>
</evidence>
<dbReference type="PANTHER" id="PTHR43166">
    <property type="entry name" value="AMINO ACID IMPORT ATP-BINDING PROTEIN"/>
    <property type="match status" value="1"/>
</dbReference>
<gene>
    <name evidence="10" type="ORF">NJF43_17620</name>
</gene>
<comment type="caution">
    <text evidence="10">The sequence shown here is derived from an EMBL/GenBank/DDBJ whole genome shotgun (WGS) entry which is preliminary data.</text>
</comment>
<dbReference type="Proteomes" id="UP001165292">
    <property type="component" value="Unassembled WGS sequence"/>
</dbReference>
<dbReference type="GO" id="GO:0005886">
    <property type="term" value="C:plasma membrane"/>
    <property type="evidence" value="ECO:0007669"/>
    <property type="project" value="UniProtKB-SubCell"/>
</dbReference>
<keyword evidence="3" id="KW-1003">Cell membrane</keyword>
<dbReference type="InterPro" id="IPR003593">
    <property type="entry name" value="AAA+_ATPase"/>
</dbReference>